<feature type="active site" description="Proton donor" evidence="4">
    <location>
        <position position="140"/>
    </location>
</feature>
<feature type="active site" description="Nucleophile" evidence="4">
    <location>
        <position position="25"/>
    </location>
</feature>
<dbReference type="CDD" id="cd16343">
    <property type="entry name" value="LMWPTP"/>
    <property type="match status" value="1"/>
</dbReference>
<gene>
    <name evidence="6" type="ORF">G3M56_011375</name>
</gene>
<dbReference type="AlphaFoldDB" id="A0A6B3LAK8"/>
<dbReference type="KEGG" id="soa:G3M56_011375"/>
<dbReference type="PRINTS" id="PR00719">
    <property type="entry name" value="LMWPTPASE"/>
</dbReference>
<comment type="similarity">
    <text evidence="1">Belongs to the low molecular weight phosphotyrosine protein phosphatase family.</text>
</comment>
<organism evidence="6 7">
    <name type="scientific">Sulfuriroseicoccus oceanibius</name>
    <dbReference type="NCBI Taxonomy" id="2707525"/>
    <lineage>
        <taxon>Bacteria</taxon>
        <taxon>Pseudomonadati</taxon>
        <taxon>Verrucomicrobiota</taxon>
        <taxon>Verrucomicrobiia</taxon>
        <taxon>Verrucomicrobiales</taxon>
        <taxon>Verrucomicrobiaceae</taxon>
        <taxon>Sulfuriroseicoccus</taxon>
    </lineage>
</organism>
<keyword evidence="2" id="KW-0378">Hydrolase</keyword>
<dbReference type="SUPFAM" id="SSF52788">
    <property type="entry name" value="Phosphotyrosine protein phosphatases I"/>
    <property type="match status" value="1"/>
</dbReference>
<dbReference type="SMART" id="SM00226">
    <property type="entry name" value="LMWPc"/>
    <property type="match status" value="1"/>
</dbReference>
<dbReference type="InterPro" id="IPR052995">
    <property type="entry name" value="LMW-PTP"/>
</dbReference>
<dbReference type="Gene3D" id="3.40.50.2300">
    <property type="match status" value="1"/>
</dbReference>
<accession>A0A6B3LAK8</accession>
<dbReference type="InterPro" id="IPR017867">
    <property type="entry name" value="Tyr_phospatase_low_mol_wt"/>
</dbReference>
<evidence type="ECO:0000256" key="4">
    <source>
        <dbReference type="PIRSR" id="PIRSR617867-1"/>
    </source>
</evidence>
<evidence type="ECO:0000313" key="7">
    <source>
        <dbReference type="Proteomes" id="UP000475117"/>
    </source>
</evidence>
<dbReference type="PANTHER" id="PTHR47439">
    <property type="entry name" value="LOW MOLECULAR WEIGHT PHOSPHOTYROSINE PROTEIN PHOSPHATASE-RELATED"/>
    <property type="match status" value="1"/>
</dbReference>
<feature type="domain" description="Phosphotyrosine protein phosphatase I" evidence="5">
    <location>
        <begin position="19"/>
        <end position="166"/>
    </location>
</feature>
<evidence type="ECO:0000259" key="5">
    <source>
        <dbReference type="SMART" id="SM00226"/>
    </source>
</evidence>
<feature type="active site" evidence="4">
    <location>
        <position position="31"/>
    </location>
</feature>
<protein>
    <submittedName>
        <fullName evidence="6">Low molecular weight phosphotyrosine protein phosphatase</fullName>
    </submittedName>
</protein>
<proteinExistence type="inferred from homology"/>
<dbReference type="FunFam" id="3.40.50.2300:FF:000113">
    <property type="entry name" value="Low molecular weight protein-tyrosine-phosphatase"/>
    <property type="match status" value="1"/>
</dbReference>
<keyword evidence="3" id="KW-0904">Protein phosphatase</keyword>
<evidence type="ECO:0000256" key="3">
    <source>
        <dbReference type="ARBA" id="ARBA00022912"/>
    </source>
</evidence>
<dbReference type="Proteomes" id="UP000475117">
    <property type="component" value="Chromosome"/>
</dbReference>
<dbReference type="EMBL" id="CP066776">
    <property type="protein sequence ID" value="QQL44475.1"/>
    <property type="molecule type" value="Genomic_DNA"/>
</dbReference>
<dbReference type="PANTHER" id="PTHR47439:SF1">
    <property type="entry name" value="ACID PHOSPHATASE"/>
    <property type="match status" value="1"/>
</dbReference>
<dbReference type="GO" id="GO:0004725">
    <property type="term" value="F:protein tyrosine phosphatase activity"/>
    <property type="evidence" value="ECO:0007669"/>
    <property type="project" value="InterPro"/>
</dbReference>
<reference evidence="6 7" key="1">
    <citation type="submission" date="2020-12" db="EMBL/GenBank/DDBJ databases">
        <title>Sulforoseuscoccus oceanibium gen. nov., sp. nov., a representative of the phylum Verrucomicrobia with special cytoplasmic membrane, and proposal of Sulforoseuscoccusaceae fam. nov.</title>
        <authorList>
            <person name="Xi F."/>
        </authorList>
    </citation>
    <scope>NUCLEOTIDE SEQUENCE [LARGE SCALE GENOMIC DNA]</scope>
    <source>
        <strain evidence="6 7">T37</strain>
    </source>
</reference>
<dbReference type="RefSeq" id="WP_164363608.1">
    <property type="nucleotide sequence ID" value="NZ_CP066776.1"/>
</dbReference>
<dbReference type="InterPro" id="IPR023485">
    <property type="entry name" value="Ptyr_pPase"/>
</dbReference>
<evidence type="ECO:0000256" key="1">
    <source>
        <dbReference type="ARBA" id="ARBA00011063"/>
    </source>
</evidence>
<keyword evidence="7" id="KW-1185">Reference proteome</keyword>
<dbReference type="InterPro" id="IPR036196">
    <property type="entry name" value="Ptyr_pPase_sf"/>
</dbReference>
<evidence type="ECO:0000313" key="6">
    <source>
        <dbReference type="EMBL" id="QQL44475.1"/>
    </source>
</evidence>
<sequence>MSHAPDSNQLPTLPSHGSLRLLFVCMGNICRSPAAECMMRHLAIKAGQGESILCDSAGTIGYHSGAAPDPRMRAAGRQRGLAIEGSARQISRDDFDRFDLILVMDKENLRNVTKLAQDHQTPVRLLCDFTTHHDDIEVPDPYYGGDAGFEHVLDLVTDACAGLLAELTGTSNRTE</sequence>
<name>A0A6B3LAK8_9BACT</name>
<dbReference type="Pfam" id="PF01451">
    <property type="entry name" value="LMWPc"/>
    <property type="match status" value="1"/>
</dbReference>
<evidence type="ECO:0000256" key="2">
    <source>
        <dbReference type="ARBA" id="ARBA00022801"/>
    </source>
</evidence>